<evidence type="ECO:0000313" key="6">
    <source>
        <dbReference type="EMBL" id="MDR6408809.1"/>
    </source>
</evidence>
<dbReference type="PROSITE" id="PS51318">
    <property type="entry name" value="TAT"/>
    <property type="match status" value="1"/>
</dbReference>
<protein>
    <submittedName>
        <fullName evidence="6">Polygalacturonase</fullName>
    </submittedName>
</protein>
<dbReference type="RefSeq" id="WP_374710945.1">
    <property type="nucleotide sequence ID" value="NZ_JAVDQV010000006.1"/>
</dbReference>
<dbReference type="PANTHER" id="PTHR31339">
    <property type="entry name" value="PECTIN LYASE-RELATED"/>
    <property type="match status" value="1"/>
</dbReference>
<dbReference type="InterPro" id="IPR006311">
    <property type="entry name" value="TAT_signal"/>
</dbReference>
<dbReference type="SUPFAM" id="SSF51126">
    <property type="entry name" value="Pectin lyase-like"/>
    <property type="match status" value="1"/>
</dbReference>
<dbReference type="EMBL" id="JAVDRP010000004">
    <property type="protein sequence ID" value="MDR6408809.1"/>
    <property type="molecule type" value="Genomic_DNA"/>
</dbReference>
<dbReference type="Proteomes" id="UP001264340">
    <property type="component" value="Unassembled WGS sequence"/>
</dbReference>
<evidence type="ECO:0000256" key="5">
    <source>
        <dbReference type="SAM" id="MobiDB-lite"/>
    </source>
</evidence>
<dbReference type="PROSITE" id="PS00502">
    <property type="entry name" value="POLYGALACTURONASE"/>
    <property type="match status" value="1"/>
</dbReference>
<evidence type="ECO:0000256" key="2">
    <source>
        <dbReference type="ARBA" id="ARBA00022801"/>
    </source>
</evidence>
<dbReference type="Gene3D" id="2.160.20.10">
    <property type="entry name" value="Single-stranded right-handed beta-helix, Pectin lyase-like"/>
    <property type="match status" value="1"/>
</dbReference>
<gene>
    <name evidence="6" type="ORF">J2804_002213</name>
</gene>
<dbReference type="InterPro" id="IPR000743">
    <property type="entry name" value="Glyco_hydro_28"/>
</dbReference>
<keyword evidence="2 4" id="KW-0378">Hydrolase</keyword>
<dbReference type="InterPro" id="IPR011050">
    <property type="entry name" value="Pectin_lyase_fold/virulence"/>
</dbReference>
<sequence length="670" mass="69227">MAIINKNSGKPAASRANNQGGPDSPTRRAFIVLTGTSAGATLLGGLSACGGSVSAGSAPPVVQDPIWGTSGAATRIIASLQGVTQSMFAARDYVVTQYGAQPCAVVAATNPYTGAASLASPGSGQTNAAASFDSRPAFLAAIQACNAAGGGRVVVPSGTWYCAGPIVLLSNVNFHLSANCTIYFSPNPADYAKDGPVDCGANGKLFYSRWQANDCLNYGSPVYARNQTNIALTGEDATSVLNGQAMTPFAGSGNTATCWWTYKGSNGAYGCVNSSTPSQAYLNPNNVDLKIAAPGISDALYAQLTSPTTPWQEDQNYLPALSEAGVPIAQRIFGVGHYLRPCMVEFIGCTNVLMENYCTNNTPFWQHHPTDCKNVVIRGVTTNSIGPNNDGFDPDACDNVLCDNVTFNTGDDCIAIKSGKDQDTQYGPAQNHVIQNCTMNSGHGGITLGSEMGGGVQNIYARNLQMLNQNWATNPLNIAIRIKTNMNRGGFVKNFYVDTVTLPNGVSLKASGYGSALLAGSPITGTVPLGVVTATAANPSAAQGGLITFDCDYQPANDAIRTRPAVVQNVNISNVQASNVTLNGVTGSCFQAIVAQGPVAFDYNGPAPAPAVPPISGVTISNCKLGTAVAAGPATSATPGPIYAYNVNGITLKNVVIGSTTYNTTVVDQR</sequence>
<proteinExistence type="inferred from homology"/>
<dbReference type="SMART" id="SM00710">
    <property type="entry name" value="PbH1"/>
    <property type="match status" value="4"/>
</dbReference>
<reference evidence="6 7" key="1">
    <citation type="submission" date="2023-07" db="EMBL/GenBank/DDBJ databases">
        <title>Sorghum-associated microbial communities from plants grown in Nebraska, USA.</title>
        <authorList>
            <person name="Schachtman D."/>
        </authorList>
    </citation>
    <scope>NUCLEOTIDE SEQUENCE [LARGE SCALE GENOMIC DNA]</scope>
    <source>
        <strain evidence="6 7">DS1316</strain>
    </source>
</reference>
<dbReference type="InterPro" id="IPR006626">
    <property type="entry name" value="PbH1"/>
</dbReference>
<evidence type="ECO:0000256" key="4">
    <source>
        <dbReference type="RuleBase" id="RU361169"/>
    </source>
</evidence>
<evidence type="ECO:0000256" key="3">
    <source>
        <dbReference type="ARBA" id="ARBA00023295"/>
    </source>
</evidence>
<keyword evidence="7" id="KW-1185">Reference proteome</keyword>
<name>A0ABU1LPY9_9BURK</name>
<keyword evidence="3 4" id="KW-0326">Glycosidase</keyword>
<dbReference type="Pfam" id="PF00295">
    <property type="entry name" value="Glyco_hydro_28"/>
    <property type="match status" value="1"/>
</dbReference>
<dbReference type="PANTHER" id="PTHR31339:SF86">
    <property type="entry name" value="PECTATE LYASE SUPERFAMILY PROTEIN DOMAIN-CONTAINING PROTEIN"/>
    <property type="match status" value="1"/>
</dbReference>
<dbReference type="InterPro" id="IPR051801">
    <property type="entry name" value="GH28_Enzymes"/>
</dbReference>
<dbReference type="InterPro" id="IPR012334">
    <property type="entry name" value="Pectin_lyas_fold"/>
</dbReference>
<comment type="similarity">
    <text evidence="1 4">Belongs to the glycosyl hydrolase 28 family.</text>
</comment>
<feature type="region of interest" description="Disordered" evidence="5">
    <location>
        <begin position="1"/>
        <end position="26"/>
    </location>
</feature>
<evidence type="ECO:0000256" key="1">
    <source>
        <dbReference type="ARBA" id="ARBA00008834"/>
    </source>
</evidence>
<comment type="caution">
    <text evidence="6">The sequence shown here is derived from an EMBL/GenBank/DDBJ whole genome shotgun (WGS) entry which is preliminary data.</text>
</comment>
<evidence type="ECO:0000313" key="7">
    <source>
        <dbReference type="Proteomes" id="UP001264340"/>
    </source>
</evidence>
<organism evidence="6 7">
    <name type="scientific">Paraburkholderia terricola</name>
    <dbReference type="NCBI Taxonomy" id="169427"/>
    <lineage>
        <taxon>Bacteria</taxon>
        <taxon>Pseudomonadati</taxon>
        <taxon>Pseudomonadota</taxon>
        <taxon>Betaproteobacteria</taxon>
        <taxon>Burkholderiales</taxon>
        <taxon>Burkholderiaceae</taxon>
        <taxon>Paraburkholderia</taxon>
    </lineage>
</organism>
<accession>A0ABU1LPY9</accession>